<proteinExistence type="predicted"/>
<sequence length="66" mass="7051">MAKIIITLTENASRVGCGCRIEAEDGDSTLLTKIASTVGFGLAGHVSEKVRKAIINRKKEGKNNVH</sequence>
<gene>
    <name evidence="1" type="ORF">M993_02312</name>
</gene>
<dbReference type="Proteomes" id="UP000078431">
    <property type="component" value="Unassembled WGS sequence"/>
</dbReference>
<accession>A0AA91EE36</accession>
<name>A0AA91EE36_9GAMM</name>
<reference evidence="1 2" key="1">
    <citation type="submission" date="2016-04" db="EMBL/GenBank/DDBJ databases">
        <title>ATOL: Assembling a taxonomically balanced genome-scale reconstruction of the evolutionary history of the Enterobacteriaceae.</title>
        <authorList>
            <person name="Plunkett G.III."/>
            <person name="Neeno-Eckwall E.C."/>
            <person name="Glasner J.D."/>
            <person name="Perna N.T."/>
        </authorList>
    </citation>
    <scope>NUCLEOTIDE SEQUENCE [LARGE SCALE GENOMIC DNA]</scope>
    <source>
        <strain evidence="1 2">ATCC 12841</strain>
    </source>
</reference>
<dbReference type="RefSeq" id="WP_061552931.1">
    <property type="nucleotide sequence ID" value="NZ_LXEX01000031.1"/>
</dbReference>
<dbReference type="AlphaFoldDB" id="A0AA91EE36"/>
<organism evidence="1 2">
    <name type="scientific">Obesumbacterium proteus ATCC 12841</name>
    <dbReference type="NCBI Taxonomy" id="1354268"/>
    <lineage>
        <taxon>Bacteria</taxon>
        <taxon>Pseudomonadati</taxon>
        <taxon>Pseudomonadota</taxon>
        <taxon>Gammaproteobacteria</taxon>
        <taxon>Enterobacterales</taxon>
        <taxon>Hafniaceae</taxon>
        <taxon>Obesumbacterium</taxon>
    </lineage>
</organism>
<keyword evidence="2" id="KW-1185">Reference proteome</keyword>
<evidence type="ECO:0000313" key="1">
    <source>
        <dbReference type="EMBL" id="OAT59009.1"/>
    </source>
</evidence>
<dbReference type="EMBL" id="LXEX01000031">
    <property type="protein sequence ID" value="OAT59009.1"/>
    <property type="molecule type" value="Genomic_DNA"/>
</dbReference>
<evidence type="ECO:0000313" key="2">
    <source>
        <dbReference type="Proteomes" id="UP000078431"/>
    </source>
</evidence>
<comment type="caution">
    <text evidence="1">The sequence shown here is derived from an EMBL/GenBank/DDBJ whole genome shotgun (WGS) entry which is preliminary data.</text>
</comment>
<protein>
    <submittedName>
        <fullName evidence="1">Uncharacterized protein</fullName>
    </submittedName>
</protein>